<evidence type="ECO:0000313" key="5">
    <source>
        <dbReference type="EMBL" id="DAD99865.1"/>
    </source>
</evidence>
<dbReference type="PANTHER" id="PTHR40661">
    <property type="match status" value="1"/>
</dbReference>
<proteinExistence type="predicted"/>
<keyword evidence="1" id="KW-0805">Transcription regulation</keyword>
<evidence type="ECO:0000256" key="3">
    <source>
        <dbReference type="ARBA" id="ARBA00023163"/>
    </source>
</evidence>
<dbReference type="PROSITE" id="PS50943">
    <property type="entry name" value="HTH_CROC1"/>
    <property type="match status" value="1"/>
</dbReference>
<dbReference type="InterPro" id="IPR036286">
    <property type="entry name" value="LexA/Signal_pep-like_sf"/>
</dbReference>
<dbReference type="Gene3D" id="2.10.109.10">
    <property type="entry name" value="Umud Fragment, subunit A"/>
    <property type="match status" value="1"/>
</dbReference>
<protein>
    <submittedName>
        <fullName evidence="5">Repressor protein CI</fullName>
    </submittedName>
</protein>
<dbReference type="GO" id="GO:0003677">
    <property type="term" value="F:DNA binding"/>
    <property type="evidence" value="ECO:0007669"/>
    <property type="project" value="UniProtKB-KW"/>
</dbReference>
<dbReference type="CDD" id="cd00093">
    <property type="entry name" value="HTH_XRE"/>
    <property type="match status" value="1"/>
</dbReference>
<accession>A0A8S5NYQ2</accession>
<dbReference type="Gene3D" id="1.10.260.40">
    <property type="entry name" value="lambda repressor-like DNA-binding domains"/>
    <property type="match status" value="1"/>
</dbReference>
<reference evidence="5" key="1">
    <citation type="journal article" date="2021" name="Proc. Natl. Acad. Sci. U.S.A.">
        <title>A Catalog of Tens of Thousands of Viruses from Human Metagenomes Reveals Hidden Associations with Chronic Diseases.</title>
        <authorList>
            <person name="Tisza M.J."/>
            <person name="Buck C.B."/>
        </authorList>
    </citation>
    <scope>NUCLEOTIDE SEQUENCE</scope>
    <source>
        <strain evidence="5">Ctwhn18</strain>
    </source>
</reference>
<dbReference type="Pfam" id="PF00717">
    <property type="entry name" value="Peptidase_S24"/>
    <property type="match status" value="1"/>
</dbReference>
<dbReference type="SUPFAM" id="SSF51306">
    <property type="entry name" value="LexA/Signal peptidase"/>
    <property type="match status" value="1"/>
</dbReference>
<evidence type="ECO:0000256" key="1">
    <source>
        <dbReference type="ARBA" id="ARBA00023015"/>
    </source>
</evidence>
<name>A0A8S5NYQ2_9CAUD</name>
<dbReference type="InterPro" id="IPR039418">
    <property type="entry name" value="LexA-like"/>
</dbReference>
<evidence type="ECO:0000259" key="4">
    <source>
        <dbReference type="PROSITE" id="PS50943"/>
    </source>
</evidence>
<keyword evidence="3" id="KW-0804">Transcription</keyword>
<dbReference type="PANTHER" id="PTHR40661:SF3">
    <property type="entry name" value="FELS-1 PROPHAGE TRANSCRIPTIONAL REGULATOR"/>
    <property type="match status" value="1"/>
</dbReference>
<feature type="domain" description="HTH cro/C1-type" evidence="4">
    <location>
        <begin position="26"/>
        <end position="59"/>
    </location>
</feature>
<sequence>MFYEIFTNLCAEKNISPTATLQSLKISTSKLTAWKNGSLPSASVLILLSEFFQTSIDYLLKGESKSSSTVNLTADEHELLQYFKKLSDKSKGIVLGRAEQLAELETPVAKEPEPEQEPTIQIKHSYYRVSAGTGFNLPEGDDWEMIDIPDTPEARRADFAITIKGNSMEPVYFDGDIVLVKQQPAVELGEIGIFNIENNGYIKKFGGDRLISLNDAYDDIILSEYDEDRNHCLGKVIGRV</sequence>
<keyword evidence="2" id="KW-0238">DNA-binding</keyword>
<organism evidence="5">
    <name type="scientific">Siphoviridae sp. ctwhn18</name>
    <dbReference type="NCBI Taxonomy" id="2825733"/>
    <lineage>
        <taxon>Viruses</taxon>
        <taxon>Duplodnaviria</taxon>
        <taxon>Heunggongvirae</taxon>
        <taxon>Uroviricota</taxon>
        <taxon>Caudoviricetes</taxon>
    </lineage>
</organism>
<dbReference type="InterPro" id="IPR010982">
    <property type="entry name" value="Lambda_DNA-bd_dom_sf"/>
</dbReference>
<dbReference type="InterPro" id="IPR015927">
    <property type="entry name" value="Peptidase_S24_S26A/B/C"/>
</dbReference>
<evidence type="ECO:0000256" key="2">
    <source>
        <dbReference type="ARBA" id="ARBA00023125"/>
    </source>
</evidence>
<dbReference type="EMBL" id="BK015295">
    <property type="protein sequence ID" value="DAD99865.1"/>
    <property type="molecule type" value="Genomic_DNA"/>
</dbReference>
<dbReference type="InterPro" id="IPR001387">
    <property type="entry name" value="Cro/C1-type_HTH"/>
</dbReference>
<dbReference type="CDD" id="cd06529">
    <property type="entry name" value="S24_LexA-like"/>
    <property type="match status" value="1"/>
</dbReference>